<evidence type="ECO:0000259" key="5">
    <source>
        <dbReference type="Pfam" id="PF14748"/>
    </source>
</evidence>
<dbReference type="InterPro" id="IPR029036">
    <property type="entry name" value="P5CR_dimer"/>
</dbReference>
<dbReference type="Proteomes" id="UP001157911">
    <property type="component" value="Unassembled WGS sequence"/>
</dbReference>
<dbReference type="Gene3D" id="1.10.3730.10">
    <property type="entry name" value="ProC C-terminal domain-like"/>
    <property type="match status" value="1"/>
</dbReference>
<accession>A0ABY1NA43</accession>
<dbReference type="PANTHER" id="PTHR11645">
    <property type="entry name" value="PYRROLINE-5-CARBOXYLATE REDUCTASE"/>
    <property type="match status" value="1"/>
</dbReference>
<comment type="caution">
    <text evidence="6">The sequence shown here is derived from an EMBL/GenBank/DDBJ whole genome shotgun (WGS) entry which is preliminary data.</text>
</comment>
<dbReference type="SUPFAM" id="SSF51735">
    <property type="entry name" value="NAD(P)-binding Rossmann-fold domains"/>
    <property type="match status" value="1"/>
</dbReference>
<dbReference type="SUPFAM" id="SSF48179">
    <property type="entry name" value="6-phosphogluconate dehydrogenase C-terminal domain-like"/>
    <property type="match status" value="1"/>
</dbReference>
<protein>
    <submittedName>
        <fullName evidence="6">Pyrroline-5-carboxylate reductase</fullName>
    </submittedName>
</protein>
<evidence type="ECO:0000313" key="6">
    <source>
        <dbReference type="EMBL" id="SMP04446.1"/>
    </source>
</evidence>
<name>A0ABY1NA43_9BACT</name>
<keyword evidence="7" id="KW-1185">Reference proteome</keyword>
<dbReference type="RefSeq" id="WP_283399739.1">
    <property type="nucleotide sequence ID" value="NZ_FXUB01000001.1"/>
</dbReference>
<sequence>MEKRCFEFVGAGRVVRILLQGFKNRGYEPEVRVYDVNEEVSRRLGEDFSNVKVLSSIDEIEGKDIVCLAVHPPAMAEVLEKLSGKLGNNVTVISLAPKFTIKKISSALGVKKVMRMIPTATSFINRGYNPVAFAPDFPEDEKGSLKGIFSLLGQVVEVEERKLEAYAIVSAMLPTYFYFQWETIEELGVKMGLDRDEAKRAVGETLKAAVDMFYDEKLDRELVKDLIPVKPLKDKEEVIRKIYEETLLKLFKKISP</sequence>
<dbReference type="PANTHER" id="PTHR11645:SF0">
    <property type="entry name" value="PYRROLINE-5-CARBOXYLATE REDUCTASE 3"/>
    <property type="match status" value="1"/>
</dbReference>
<dbReference type="InterPro" id="IPR036291">
    <property type="entry name" value="NAD(P)-bd_dom_sf"/>
</dbReference>
<dbReference type="InterPro" id="IPR000304">
    <property type="entry name" value="Pyrroline-COOH_reductase"/>
</dbReference>
<evidence type="ECO:0000256" key="2">
    <source>
        <dbReference type="ARBA" id="ARBA00022857"/>
    </source>
</evidence>
<proteinExistence type="inferred from homology"/>
<comment type="similarity">
    <text evidence="1">Belongs to the pyrroline-5-carboxylate reductase family.</text>
</comment>
<evidence type="ECO:0000313" key="7">
    <source>
        <dbReference type="Proteomes" id="UP001157911"/>
    </source>
</evidence>
<organism evidence="6 7">
    <name type="scientific">Desulfurobacterium pacificum</name>
    <dbReference type="NCBI Taxonomy" id="240166"/>
    <lineage>
        <taxon>Bacteria</taxon>
        <taxon>Pseudomonadati</taxon>
        <taxon>Aquificota</taxon>
        <taxon>Aquificia</taxon>
        <taxon>Desulfurobacteriales</taxon>
        <taxon>Desulfurobacteriaceae</taxon>
        <taxon>Desulfurobacterium</taxon>
    </lineage>
</organism>
<keyword evidence="3" id="KW-0560">Oxidoreductase</keyword>
<reference evidence="6 7" key="1">
    <citation type="submission" date="2017-05" db="EMBL/GenBank/DDBJ databases">
        <authorList>
            <person name="Varghese N."/>
            <person name="Submissions S."/>
        </authorList>
    </citation>
    <scope>NUCLEOTIDE SEQUENCE [LARGE SCALE GENOMIC DNA]</scope>
    <source>
        <strain evidence="6 7">DSM 15522</strain>
    </source>
</reference>
<gene>
    <name evidence="6" type="ORF">SAMN06265339_0230</name>
</gene>
<evidence type="ECO:0000256" key="3">
    <source>
        <dbReference type="ARBA" id="ARBA00023002"/>
    </source>
</evidence>
<dbReference type="EMBL" id="FXUB01000001">
    <property type="protein sequence ID" value="SMP04446.1"/>
    <property type="molecule type" value="Genomic_DNA"/>
</dbReference>
<dbReference type="InterPro" id="IPR008927">
    <property type="entry name" value="6-PGluconate_DH-like_C_sf"/>
</dbReference>
<feature type="domain" description="Pyrroline-5-carboxylate reductase dimerisation" evidence="5">
    <location>
        <begin position="160"/>
        <end position="216"/>
    </location>
</feature>
<feature type="domain" description="Pyrroline-5-carboxylate reductase catalytic N-terminal" evidence="4">
    <location>
        <begin position="8"/>
        <end position="96"/>
    </location>
</feature>
<dbReference type="Gene3D" id="3.40.50.720">
    <property type="entry name" value="NAD(P)-binding Rossmann-like Domain"/>
    <property type="match status" value="1"/>
</dbReference>
<dbReference type="Pfam" id="PF14748">
    <property type="entry name" value="P5CR_dimer"/>
    <property type="match status" value="1"/>
</dbReference>
<dbReference type="InterPro" id="IPR028939">
    <property type="entry name" value="P5C_Rdtase_cat_N"/>
</dbReference>
<dbReference type="Pfam" id="PF03807">
    <property type="entry name" value="F420_oxidored"/>
    <property type="match status" value="1"/>
</dbReference>
<evidence type="ECO:0000256" key="1">
    <source>
        <dbReference type="ARBA" id="ARBA00005525"/>
    </source>
</evidence>
<keyword evidence="2" id="KW-0521">NADP</keyword>
<dbReference type="PIRSF" id="PIRSF000193">
    <property type="entry name" value="Pyrrol-5-carb_rd"/>
    <property type="match status" value="1"/>
</dbReference>
<evidence type="ECO:0000259" key="4">
    <source>
        <dbReference type="Pfam" id="PF03807"/>
    </source>
</evidence>